<protein>
    <recommendedName>
        <fullName evidence="6">Nitrate regulatory gene2 protein</fullName>
    </recommendedName>
</protein>
<evidence type="ECO:0000256" key="1">
    <source>
        <dbReference type="SAM" id="MobiDB-lite"/>
    </source>
</evidence>
<dbReference type="PANTHER" id="PTHR21450:SF21">
    <property type="entry name" value="REDUCTASE SUBUNIT C, PUTATIVE (DUF630 AND DUF632)-RELATED"/>
    <property type="match status" value="1"/>
</dbReference>
<keyword evidence="5" id="KW-1185">Reference proteome</keyword>
<dbReference type="OMA" id="WIKLTDC"/>
<evidence type="ECO:0000313" key="4">
    <source>
        <dbReference type="EnsemblPlants" id="Kaladp0840s0040.1.v1.1"/>
    </source>
</evidence>
<name>A0A7N0VJ12_KALFE</name>
<organism evidence="4 5">
    <name type="scientific">Kalanchoe fedtschenkoi</name>
    <name type="common">Lavender scallops</name>
    <name type="synonym">South American air plant</name>
    <dbReference type="NCBI Taxonomy" id="63787"/>
    <lineage>
        <taxon>Eukaryota</taxon>
        <taxon>Viridiplantae</taxon>
        <taxon>Streptophyta</taxon>
        <taxon>Embryophyta</taxon>
        <taxon>Tracheophyta</taxon>
        <taxon>Spermatophyta</taxon>
        <taxon>Magnoliopsida</taxon>
        <taxon>eudicotyledons</taxon>
        <taxon>Gunneridae</taxon>
        <taxon>Pentapetalae</taxon>
        <taxon>Saxifragales</taxon>
        <taxon>Crassulaceae</taxon>
        <taxon>Kalanchoe</taxon>
    </lineage>
</organism>
<dbReference type="Pfam" id="PF04782">
    <property type="entry name" value="DUF632"/>
    <property type="match status" value="1"/>
</dbReference>
<sequence length="644" mass="73765">MGCSASKIEKDDKVRACKERIGLIKQLLVFREEFATAQLAYLRSLKNTGATLRQFTDAETLEVEGRDFELELPPSPPPPPPLPPSPPPPPTFSPELRNSECSRDVGLKDYVDLMVDEDEDFPILPPPRIEDWERWHPFEPSASSSRKKNETDNRFNAENENGRETSIEIEGSDQEEIVCDTDMADKDLSLMGWYAKQKTKTTMAVRMESKPLTLAGTTKEMDEYFLKASAFGTELAVLMDTKNLGILHLEENKRKKSNPAKVFSALSWSRSSKSLHVTRDTDDPFDPSRPGAHCVTLEKLYTEEQKLYKDLKQEEITKLELQRKTSFLQRQEEEDPEWEHIGKTRLNVERLQSDVSCLEQSITDTCSSILKLIENELQCQLIILTTGLMHMWRTMYECHQIQNQLSQQINNLNNPQRIDPTSEYHRQATTQLENELRFWYDNFNELVKSQRDFVTTLGQWLRLAKHLLDDQNQNDSLPIVCKLCEDWQLALDSLLNKVVSEAIKGFLSAIQSIALQQEDEQLQLSKLDKLSKRLIKEQHLLAEMEARHEGGRAAFGDTSPVDPKHPISVKRTKVEAMKKEVDIEKAKYLSLVKLSHAMTQSKLKTSLPTVFHALMEYSLACAENLEAMYDHNEPSNTKGPQQVT</sequence>
<feature type="domain" description="DUF630" evidence="3">
    <location>
        <begin position="1"/>
        <end position="59"/>
    </location>
</feature>
<evidence type="ECO:0000259" key="2">
    <source>
        <dbReference type="Pfam" id="PF04782"/>
    </source>
</evidence>
<dbReference type="Proteomes" id="UP000594263">
    <property type="component" value="Unplaced"/>
</dbReference>
<dbReference type="Gramene" id="Kaladp0840s0040.1.v1.1">
    <property type="protein sequence ID" value="Kaladp0840s0040.1.v1.1"/>
    <property type="gene ID" value="Kaladp0840s0040.v1.1"/>
</dbReference>
<dbReference type="InterPro" id="IPR006868">
    <property type="entry name" value="DUF630"/>
</dbReference>
<evidence type="ECO:0000313" key="5">
    <source>
        <dbReference type="Proteomes" id="UP000594263"/>
    </source>
</evidence>
<feature type="domain" description="DUF632" evidence="2">
    <location>
        <begin position="215"/>
        <end position="511"/>
    </location>
</feature>
<reference evidence="4" key="1">
    <citation type="submission" date="2021-01" db="UniProtKB">
        <authorList>
            <consortium name="EnsemblPlants"/>
        </authorList>
    </citation>
    <scope>IDENTIFICATION</scope>
</reference>
<feature type="region of interest" description="Disordered" evidence="1">
    <location>
        <begin position="139"/>
        <end position="163"/>
    </location>
</feature>
<evidence type="ECO:0000259" key="3">
    <source>
        <dbReference type="Pfam" id="PF04783"/>
    </source>
</evidence>
<dbReference type="SUPFAM" id="SSF101447">
    <property type="entry name" value="Formin homology 2 domain (FH2 domain)"/>
    <property type="match status" value="1"/>
</dbReference>
<dbReference type="EnsemblPlants" id="Kaladp0840s0040.1.v1.1">
    <property type="protein sequence ID" value="Kaladp0840s0040.1.v1.1"/>
    <property type="gene ID" value="Kaladp0840s0040.v1.1"/>
</dbReference>
<accession>A0A7N0VJ12</accession>
<feature type="compositionally biased region" description="Basic and acidic residues" evidence="1">
    <location>
        <begin position="147"/>
        <end position="163"/>
    </location>
</feature>
<dbReference type="AlphaFoldDB" id="A0A7N0VJ12"/>
<dbReference type="InterPro" id="IPR006867">
    <property type="entry name" value="DUF632"/>
</dbReference>
<feature type="region of interest" description="Disordered" evidence="1">
    <location>
        <begin position="68"/>
        <end position="97"/>
    </location>
</feature>
<feature type="compositionally biased region" description="Pro residues" evidence="1">
    <location>
        <begin position="73"/>
        <end position="92"/>
    </location>
</feature>
<dbReference type="Pfam" id="PF04783">
    <property type="entry name" value="DUF630"/>
    <property type="match status" value="1"/>
</dbReference>
<evidence type="ECO:0008006" key="6">
    <source>
        <dbReference type="Google" id="ProtNLM"/>
    </source>
</evidence>
<dbReference type="PANTHER" id="PTHR21450">
    <property type="entry name" value="PROTEIN ALTERED PHOSPHATE STARVATION RESPONSE 1"/>
    <property type="match status" value="1"/>
</dbReference>
<proteinExistence type="predicted"/>